<dbReference type="AlphaFoldDB" id="A0AAV9Z6Q9"/>
<reference evidence="1 2" key="1">
    <citation type="journal article" date="2024" name="J Genomics">
        <title>Draft genome sequencing and assembly of Favolaschia claudopus CIRM-BRFM 2984 isolated from oak limbs.</title>
        <authorList>
            <person name="Navarro D."/>
            <person name="Drula E."/>
            <person name="Chaduli D."/>
            <person name="Cazenave R."/>
            <person name="Ahrendt S."/>
            <person name="Wang J."/>
            <person name="Lipzen A."/>
            <person name="Daum C."/>
            <person name="Barry K."/>
            <person name="Grigoriev I.V."/>
            <person name="Favel A."/>
            <person name="Rosso M.N."/>
            <person name="Martin F."/>
        </authorList>
    </citation>
    <scope>NUCLEOTIDE SEQUENCE [LARGE SCALE GENOMIC DNA]</scope>
    <source>
        <strain evidence="1 2">CIRM-BRFM 2984</strain>
    </source>
</reference>
<keyword evidence="2" id="KW-1185">Reference proteome</keyword>
<accession>A0AAV9Z6Q9</accession>
<evidence type="ECO:0000313" key="2">
    <source>
        <dbReference type="Proteomes" id="UP001362999"/>
    </source>
</evidence>
<comment type="caution">
    <text evidence="1">The sequence shown here is derived from an EMBL/GenBank/DDBJ whole genome shotgun (WGS) entry which is preliminary data.</text>
</comment>
<dbReference type="Proteomes" id="UP001362999">
    <property type="component" value="Unassembled WGS sequence"/>
</dbReference>
<dbReference type="EMBL" id="JAWWNJ010000194">
    <property type="protein sequence ID" value="KAK6972098.1"/>
    <property type="molecule type" value="Genomic_DNA"/>
</dbReference>
<evidence type="ECO:0000313" key="1">
    <source>
        <dbReference type="EMBL" id="KAK6972098.1"/>
    </source>
</evidence>
<protein>
    <recommendedName>
        <fullName evidence="3">Secreted protein</fullName>
    </recommendedName>
</protein>
<evidence type="ECO:0008006" key="3">
    <source>
        <dbReference type="Google" id="ProtNLM"/>
    </source>
</evidence>
<organism evidence="1 2">
    <name type="scientific">Favolaschia claudopus</name>
    <dbReference type="NCBI Taxonomy" id="2862362"/>
    <lineage>
        <taxon>Eukaryota</taxon>
        <taxon>Fungi</taxon>
        <taxon>Dikarya</taxon>
        <taxon>Basidiomycota</taxon>
        <taxon>Agaricomycotina</taxon>
        <taxon>Agaricomycetes</taxon>
        <taxon>Agaricomycetidae</taxon>
        <taxon>Agaricales</taxon>
        <taxon>Marasmiineae</taxon>
        <taxon>Mycenaceae</taxon>
        <taxon>Favolaschia</taxon>
    </lineage>
</organism>
<sequence>MTTIFFLFSLRASLSTGLALLLFIRALEAAILGTFAFGLDNGQTIHLLDVLSFRPDTLLIFGRCCAHGHSSSHLGLLSHYPPRSFTIPHAYLRAWTLHWTSPSDKSYLITITHSLYIRHSDFAIRTTNQNHLCIHFA</sequence>
<proteinExistence type="predicted"/>
<gene>
    <name evidence="1" type="ORF">R3P38DRAFT_633991</name>
</gene>
<name>A0AAV9Z6Q9_9AGAR</name>